<evidence type="ECO:0008006" key="3">
    <source>
        <dbReference type="Google" id="ProtNLM"/>
    </source>
</evidence>
<name>A0AAN8RJS4_9PEZI</name>
<dbReference type="EMBL" id="JAVHNR010000003">
    <property type="protein sequence ID" value="KAK6348083.1"/>
    <property type="molecule type" value="Genomic_DNA"/>
</dbReference>
<evidence type="ECO:0000313" key="2">
    <source>
        <dbReference type="Proteomes" id="UP001313282"/>
    </source>
</evidence>
<reference evidence="1 2" key="1">
    <citation type="submission" date="2019-10" db="EMBL/GenBank/DDBJ databases">
        <authorList>
            <person name="Palmer J.M."/>
        </authorList>
    </citation>
    <scope>NUCLEOTIDE SEQUENCE [LARGE SCALE GENOMIC DNA]</scope>
    <source>
        <strain evidence="1 2">TWF718</strain>
    </source>
</reference>
<comment type="caution">
    <text evidence="1">The sequence shown here is derived from an EMBL/GenBank/DDBJ whole genome shotgun (WGS) entry which is preliminary data.</text>
</comment>
<evidence type="ECO:0000313" key="1">
    <source>
        <dbReference type="EMBL" id="KAK6348083.1"/>
    </source>
</evidence>
<accession>A0AAN8RJS4</accession>
<protein>
    <recommendedName>
        <fullName evidence="3">F-box domain-containing protein</fullName>
    </recommendedName>
</protein>
<proteinExistence type="predicted"/>
<dbReference type="AlphaFoldDB" id="A0AAN8RJS4"/>
<organism evidence="1 2">
    <name type="scientific">Orbilia javanica</name>
    <dbReference type="NCBI Taxonomy" id="47235"/>
    <lineage>
        <taxon>Eukaryota</taxon>
        <taxon>Fungi</taxon>
        <taxon>Dikarya</taxon>
        <taxon>Ascomycota</taxon>
        <taxon>Pezizomycotina</taxon>
        <taxon>Orbiliomycetes</taxon>
        <taxon>Orbiliales</taxon>
        <taxon>Orbiliaceae</taxon>
        <taxon>Orbilia</taxon>
    </lineage>
</organism>
<sequence length="373" mass="43476">MSFNIISLPTEILHGILGCPDLDRIDIYNAIRVCRAFYNVGKEYLPRDPDIFLHSDRLGQLTSFIRRLLAEPAFGRNFTELSVIWGYAERESDAEPKTSDEGGENQKEEEFKWTAVELESLDTLAQKFSFQPRWMKSIREFQDPATLLVPILCLLPELEELDMGTPVADYALEGVYSDCLDAHLEEFIYRLILDEKKGITEPEELHESFPQSLINLKKFSRGHIDNDEGFDIDKIIPVFLFPNIEEIKLHTLGGDFSLLSRFLDSSYLCKVKKLELFNLECEATELATLFEFCEGLEVVNVRFEWVNMGILEDWEELEETFDLSVVQTALLEHKETLKEAQVDIERDYWWFKKMKGKWRCGRKPSWWGGEDWD</sequence>
<keyword evidence="2" id="KW-1185">Reference proteome</keyword>
<gene>
    <name evidence="1" type="ORF">TWF718_005899</name>
</gene>
<dbReference type="Proteomes" id="UP001313282">
    <property type="component" value="Unassembled WGS sequence"/>
</dbReference>